<reference evidence="6" key="1">
    <citation type="journal article" date="2023" name="G3 (Bethesda)">
        <title>A reference genome for the long-term kleptoplast-retaining sea slug Elysia crispata morphotype clarki.</title>
        <authorList>
            <person name="Eastman K.E."/>
            <person name="Pendleton A.L."/>
            <person name="Shaikh M.A."/>
            <person name="Suttiyut T."/>
            <person name="Ogas R."/>
            <person name="Tomko P."/>
            <person name="Gavelis G."/>
            <person name="Widhalm J.R."/>
            <person name="Wisecaver J.H."/>
        </authorList>
    </citation>
    <scope>NUCLEOTIDE SEQUENCE</scope>
    <source>
        <strain evidence="6">ECLA1</strain>
    </source>
</reference>
<accession>A0AAE1ABJ1</accession>
<dbReference type="PANTHER" id="PTHR46172:SF1">
    <property type="entry name" value="DNA POLYMERASE EPSILON SUBUNIT 3"/>
    <property type="match status" value="1"/>
</dbReference>
<dbReference type="AlphaFoldDB" id="A0AAE1ABJ1"/>
<dbReference type="GO" id="GO:0008623">
    <property type="term" value="C:CHRAC"/>
    <property type="evidence" value="ECO:0007669"/>
    <property type="project" value="TreeGrafter"/>
</dbReference>
<dbReference type="GO" id="GO:0046982">
    <property type="term" value="F:protein heterodimerization activity"/>
    <property type="evidence" value="ECO:0007669"/>
    <property type="project" value="InterPro"/>
</dbReference>
<gene>
    <name evidence="6" type="ORF">RRG08_063027</name>
</gene>
<dbReference type="GO" id="GO:0031507">
    <property type="term" value="P:heterochromatin formation"/>
    <property type="evidence" value="ECO:0007669"/>
    <property type="project" value="TreeGrafter"/>
</dbReference>
<dbReference type="GO" id="GO:0031490">
    <property type="term" value="F:chromatin DNA binding"/>
    <property type="evidence" value="ECO:0007669"/>
    <property type="project" value="TreeGrafter"/>
</dbReference>
<dbReference type="InterPro" id="IPR051377">
    <property type="entry name" value="DNA_Pol-Epsilon_Subunit"/>
</dbReference>
<dbReference type="EMBL" id="JAWDGP010002376">
    <property type="protein sequence ID" value="KAK3783627.1"/>
    <property type="molecule type" value="Genomic_DNA"/>
</dbReference>
<dbReference type="GO" id="GO:0006272">
    <property type="term" value="P:leading strand elongation"/>
    <property type="evidence" value="ECO:0007669"/>
    <property type="project" value="TreeGrafter"/>
</dbReference>
<keyword evidence="2" id="KW-0539">Nucleus</keyword>
<feature type="region of interest" description="Disordered" evidence="4">
    <location>
        <begin position="95"/>
        <end position="166"/>
    </location>
</feature>
<dbReference type="CDD" id="cd22928">
    <property type="entry name" value="HFD_POLE3_DPB4"/>
    <property type="match status" value="1"/>
</dbReference>
<proteinExistence type="predicted"/>
<evidence type="ECO:0000259" key="5">
    <source>
        <dbReference type="Pfam" id="PF00808"/>
    </source>
</evidence>
<dbReference type="SUPFAM" id="SSF47113">
    <property type="entry name" value="Histone-fold"/>
    <property type="match status" value="1"/>
</dbReference>
<dbReference type="PANTHER" id="PTHR46172">
    <property type="entry name" value="DNA POLYMERASE EPSILON SUBUNIT 3"/>
    <property type="match status" value="1"/>
</dbReference>
<comment type="caution">
    <text evidence="6">The sequence shown here is derived from an EMBL/GenBank/DDBJ whole genome shotgun (WGS) entry which is preliminary data.</text>
</comment>
<comment type="subcellular location">
    <subcellularLocation>
        <location evidence="1">Nucleus</location>
    </subcellularLocation>
</comment>
<dbReference type="InterPro" id="IPR003958">
    <property type="entry name" value="CBFA_NFYB_domain"/>
</dbReference>
<dbReference type="Pfam" id="PF00808">
    <property type="entry name" value="CBFD_NFYB_HMF"/>
    <property type="match status" value="1"/>
</dbReference>
<dbReference type="Proteomes" id="UP001283361">
    <property type="component" value="Unassembled WGS sequence"/>
</dbReference>
<organism evidence="6 7">
    <name type="scientific">Elysia crispata</name>
    <name type="common">lettuce slug</name>
    <dbReference type="NCBI Taxonomy" id="231223"/>
    <lineage>
        <taxon>Eukaryota</taxon>
        <taxon>Metazoa</taxon>
        <taxon>Spiralia</taxon>
        <taxon>Lophotrochozoa</taxon>
        <taxon>Mollusca</taxon>
        <taxon>Gastropoda</taxon>
        <taxon>Heterobranchia</taxon>
        <taxon>Euthyneura</taxon>
        <taxon>Panpulmonata</taxon>
        <taxon>Sacoglossa</taxon>
        <taxon>Placobranchoidea</taxon>
        <taxon>Plakobranchidae</taxon>
        <taxon>Elysia</taxon>
    </lineage>
</organism>
<dbReference type="InterPro" id="IPR009072">
    <property type="entry name" value="Histone-fold"/>
</dbReference>
<evidence type="ECO:0000256" key="4">
    <source>
        <dbReference type="SAM" id="MobiDB-lite"/>
    </source>
</evidence>
<feature type="domain" description="Transcription factor CBF/NF-Y/archaeal histone" evidence="5">
    <location>
        <begin position="9"/>
        <end position="73"/>
    </location>
</feature>
<dbReference type="GO" id="GO:0008622">
    <property type="term" value="C:epsilon DNA polymerase complex"/>
    <property type="evidence" value="ECO:0007669"/>
    <property type="project" value="TreeGrafter"/>
</dbReference>
<protein>
    <recommendedName>
        <fullName evidence="3">DNA polymerase epsilon subunit 3</fullName>
    </recommendedName>
</protein>
<evidence type="ECO:0000313" key="6">
    <source>
        <dbReference type="EMBL" id="KAK3783627.1"/>
    </source>
</evidence>
<dbReference type="GO" id="GO:0006974">
    <property type="term" value="P:DNA damage response"/>
    <property type="evidence" value="ECO:0007669"/>
    <property type="project" value="TreeGrafter"/>
</dbReference>
<sequence length="166" mass="18077">MAERPEDLNLPNAVVTRIIKDAIPEGVNVSKEARLAISKAASVFVLYATSCSNNFAMKGKRKTINAQDVLCAMEDMEFEQFIEPLQQCQEAFKQEKLDKKKEKATKPAPSAQVEEENDDVLELSEGESGEGKQSTSLVSAGNNSTVNEVDNDSSESSVEMIEDGGD</sequence>
<evidence type="ECO:0000256" key="2">
    <source>
        <dbReference type="ARBA" id="ARBA00023242"/>
    </source>
</evidence>
<feature type="compositionally biased region" description="Basic and acidic residues" evidence="4">
    <location>
        <begin position="95"/>
        <end position="105"/>
    </location>
</feature>
<feature type="compositionally biased region" description="Acidic residues" evidence="4">
    <location>
        <begin position="113"/>
        <end position="128"/>
    </location>
</feature>
<evidence type="ECO:0000256" key="3">
    <source>
        <dbReference type="ARBA" id="ARBA00039793"/>
    </source>
</evidence>
<name>A0AAE1ABJ1_9GAST</name>
<feature type="compositionally biased region" description="Polar residues" evidence="4">
    <location>
        <begin position="132"/>
        <end position="145"/>
    </location>
</feature>
<evidence type="ECO:0000256" key="1">
    <source>
        <dbReference type="ARBA" id="ARBA00004123"/>
    </source>
</evidence>
<dbReference type="Gene3D" id="1.10.20.10">
    <property type="entry name" value="Histone, subunit A"/>
    <property type="match status" value="1"/>
</dbReference>
<evidence type="ECO:0000313" key="7">
    <source>
        <dbReference type="Proteomes" id="UP001283361"/>
    </source>
</evidence>
<keyword evidence="7" id="KW-1185">Reference proteome</keyword>